<accession>A0A9K3NFD5</accession>
<organism evidence="1 2">
    <name type="scientific">Helianthus annuus</name>
    <name type="common">Common sunflower</name>
    <dbReference type="NCBI Taxonomy" id="4232"/>
    <lineage>
        <taxon>Eukaryota</taxon>
        <taxon>Viridiplantae</taxon>
        <taxon>Streptophyta</taxon>
        <taxon>Embryophyta</taxon>
        <taxon>Tracheophyta</taxon>
        <taxon>Spermatophyta</taxon>
        <taxon>Magnoliopsida</taxon>
        <taxon>eudicotyledons</taxon>
        <taxon>Gunneridae</taxon>
        <taxon>Pentapetalae</taxon>
        <taxon>asterids</taxon>
        <taxon>campanulids</taxon>
        <taxon>Asterales</taxon>
        <taxon>Asteraceae</taxon>
        <taxon>Asteroideae</taxon>
        <taxon>Heliantheae alliance</taxon>
        <taxon>Heliantheae</taxon>
        <taxon>Helianthus</taxon>
    </lineage>
</organism>
<reference evidence="1" key="1">
    <citation type="journal article" date="2017" name="Nature">
        <title>The sunflower genome provides insights into oil metabolism, flowering and Asterid evolution.</title>
        <authorList>
            <person name="Badouin H."/>
            <person name="Gouzy J."/>
            <person name="Grassa C.J."/>
            <person name="Murat F."/>
            <person name="Staton S.E."/>
            <person name="Cottret L."/>
            <person name="Lelandais-Briere C."/>
            <person name="Owens G.L."/>
            <person name="Carrere S."/>
            <person name="Mayjonade B."/>
            <person name="Legrand L."/>
            <person name="Gill N."/>
            <person name="Kane N.C."/>
            <person name="Bowers J.E."/>
            <person name="Hubner S."/>
            <person name="Bellec A."/>
            <person name="Berard A."/>
            <person name="Berges H."/>
            <person name="Blanchet N."/>
            <person name="Boniface M.C."/>
            <person name="Brunel D."/>
            <person name="Catrice O."/>
            <person name="Chaidir N."/>
            <person name="Claudel C."/>
            <person name="Donnadieu C."/>
            <person name="Faraut T."/>
            <person name="Fievet G."/>
            <person name="Helmstetter N."/>
            <person name="King M."/>
            <person name="Knapp S.J."/>
            <person name="Lai Z."/>
            <person name="Le Paslier M.C."/>
            <person name="Lippi Y."/>
            <person name="Lorenzon L."/>
            <person name="Mandel J.R."/>
            <person name="Marage G."/>
            <person name="Marchand G."/>
            <person name="Marquand E."/>
            <person name="Bret-Mestries E."/>
            <person name="Morien E."/>
            <person name="Nambeesan S."/>
            <person name="Nguyen T."/>
            <person name="Pegot-Espagnet P."/>
            <person name="Pouilly N."/>
            <person name="Raftis F."/>
            <person name="Sallet E."/>
            <person name="Schiex T."/>
            <person name="Thomas J."/>
            <person name="Vandecasteele C."/>
            <person name="Vares D."/>
            <person name="Vear F."/>
            <person name="Vautrin S."/>
            <person name="Crespi M."/>
            <person name="Mangin B."/>
            <person name="Burke J.M."/>
            <person name="Salse J."/>
            <person name="Munos S."/>
            <person name="Vincourt P."/>
            <person name="Rieseberg L.H."/>
            <person name="Langlade N.B."/>
        </authorList>
    </citation>
    <scope>NUCLEOTIDE SEQUENCE</scope>
    <source>
        <tissue evidence="1">Leaves</tissue>
    </source>
</reference>
<dbReference type="Proteomes" id="UP000215914">
    <property type="component" value="Unassembled WGS sequence"/>
</dbReference>
<sequence length="64" mass="7435">MLSIEESVVVLLGAWTSMYIYQGAKLIWDSKVKRCRKELKTSWKQNKEEKRLVFVGGSVVFRAI</sequence>
<dbReference type="EMBL" id="MNCJ02000322">
    <property type="protein sequence ID" value="KAF5797528.1"/>
    <property type="molecule type" value="Genomic_DNA"/>
</dbReference>
<evidence type="ECO:0000313" key="2">
    <source>
        <dbReference type="Proteomes" id="UP000215914"/>
    </source>
</evidence>
<reference evidence="1" key="2">
    <citation type="submission" date="2020-06" db="EMBL/GenBank/DDBJ databases">
        <title>Helianthus annuus Genome sequencing and assembly Release 2.</title>
        <authorList>
            <person name="Gouzy J."/>
            <person name="Langlade N."/>
            <person name="Munos S."/>
        </authorList>
    </citation>
    <scope>NUCLEOTIDE SEQUENCE</scope>
    <source>
        <tissue evidence="1">Leaves</tissue>
    </source>
</reference>
<evidence type="ECO:0000313" key="1">
    <source>
        <dbReference type="EMBL" id="KAF5797528.1"/>
    </source>
</evidence>
<protein>
    <submittedName>
        <fullName evidence="1">Uncharacterized protein</fullName>
    </submittedName>
</protein>
<name>A0A9K3NFD5_HELAN</name>
<dbReference type="AlphaFoldDB" id="A0A9K3NFD5"/>
<proteinExistence type="predicted"/>
<dbReference type="Gramene" id="mRNA:HanXRQr2_Chr07g0281711">
    <property type="protein sequence ID" value="mRNA:HanXRQr2_Chr07g0281711"/>
    <property type="gene ID" value="HanXRQr2_Chr07g0281711"/>
</dbReference>
<comment type="caution">
    <text evidence="1">The sequence shown here is derived from an EMBL/GenBank/DDBJ whole genome shotgun (WGS) entry which is preliminary data.</text>
</comment>
<gene>
    <name evidence="1" type="ORF">HanXRQr2_Chr07g0281711</name>
</gene>
<keyword evidence="2" id="KW-1185">Reference proteome</keyword>